<evidence type="ECO:0000313" key="4">
    <source>
        <dbReference type="Proteomes" id="UP000578449"/>
    </source>
</evidence>
<organism evidence="3 4">
    <name type="scientific">Thermocatellispora tengchongensis</name>
    <dbReference type="NCBI Taxonomy" id="1073253"/>
    <lineage>
        <taxon>Bacteria</taxon>
        <taxon>Bacillati</taxon>
        <taxon>Actinomycetota</taxon>
        <taxon>Actinomycetes</taxon>
        <taxon>Streptosporangiales</taxon>
        <taxon>Streptosporangiaceae</taxon>
        <taxon>Thermocatellispora</taxon>
    </lineage>
</organism>
<proteinExistence type="predicted"/>
<dbReference type="InterPro" id="IPR001375">
    <property type="entry name" value="Peptidase_S9_cat"/>
</dbReference>
<sequence length="641" mass="68901">MSPEQSAAPSPERPAVPYSSWPSPISTADVARSGLRLAFPTVLGEEVWWAEDRPSEGGRTTIVHRSADGSRRELLAAPWSARSRVHEYGGRSYAVAPGRGVVFANQADQRLYLLPATGDGEPCPLTPPPSVPAGVRYADLVVHGEEVWAVCERHHDDGKIVRSIVSVPLDPLAPGGGEPRERVTGSDFYAAPAISPDGEHLAYICWNHPRMPWGGTELRVTRLADGHSWTVKGGSSESVLAPRWRDDRHLYLISDWSGWWNLYQIGIFGTSSQALFPAEEEFALPPWVLGTRPYEVLADGRLAVLHGREDLRLGLLDPETGALTDLDVPYDGWQPMLAADGTTLAGVAYGAAVPSSVVRLDLVTGRVEALRRDIEELPDVAYLPRPRPVEIETRLGRSVHAIVYPPANPEVTGDGGPPPYVVFAHGGPTAHSSTALDLEKAFFTSRGIGVIDVNYGGSSGYGRAYRERLRGQWGIVDVEDVIAAAEWLAAEGLADPARIAIRGGSAGGWTAMAACCASTVFAGGVSYYGVSALAPLAAATHDFESRYMEWLAGPPDPAVYAAREPLGRVEGITCPMLLMQGLDDPVVPASQSEAFAAALDARGVPCTYLTFEGESHGFRRTETRSAALAAELAFYQQLFLL</sequence>
<evidence type="ECO:0000259" key="2">
    <source>
        <dbReference type="Pfam" id="PF00326"/>
    </source>
</evidence>
<dbReference type="AlphaFoldDB" id="A0A840P3P4"/>
<keyword evidence="3" id="KW-0031">Aminopeptidase</keyword>
<dbReference type="Proteomes" id="UP000578449">
    <property type="component" value="Unassembled WGS sequence"/>
</dbReference>
<dbReference type="InterPro" id="IPR029058">
    <property type="entry name" value="AB_hydrolase_fold"/>
</dbReference>
<name>A0A840P3P4_9ACTN</name>
<comment type="caution">
    <text evidence="3">The sequence shown here is derived from an EMBL/GenBank/DDBJ whole genome shotgun (WGS) entry which is preliminary data.</text>
</comment>
<keyword evidence="3" id="KW-0645">Protease</keyword>
<dbReference type="Pfam" id="PF00326">
    <property type="entry name" value="Peptidase_S9"/>
    <property type="match status" value="1"/>
</dbReference>
<reference evidence="3 4" key="1">
    <citation type="submission" date="2020-08" db="EMBL/GenBank/DDBJ databases">
        <title>Genomic Encyclopedia of Type Strains, Phase IV (KMG-IV): sequencing the most valuable type-strain genomes for metagenomic binning, comparative biology and taxonomic classification.</title>
        <authorList>
            <person name="Goeker M."/>
        </authorList>
    </citation>
    <scope>NUCLEOTIDE SEQUENCE [LARGE SCALE GENOMIC DNA]</scope>
    <source>
        <strain evidence="3 4">DSM 45615</strain>
    </source>
</reference>
<dbReference type="Gene3D" id="3.40.50.1820">
    <property type="entry name" value="alpha/beta hydrolase"/>
    <property type="match status" value="1"/>
</dbReference>
<feature type="domain" description="Peptidase S9 prolyl oligopeptidase catalytic" evidence="2">
    <location>
        <begin position="437"/>
        <end position="639"/>
    </location>
</feature>
<accession>A0A840P3P4</accession>
<dbReference type="GO" id="GO:0006508">
    <property type="term" value="P:proteolysis"/>
    <property type="evidence" value="ECO:0007669"/>
    <property type="project" value="InterPro"/>
</dbReference>
<dbReference type="SUPFAM" id="SSF53474">
    <property type="entry name" value="alpha/beta-Hydrolases"/>
    <property type="match status" value="1"/>
</dbReference>
<evidence type="ECO:0000256" key="1">
    <source>
        <dbReference type="SAM" id="MobiDB-lite"/>
    </source>
</evidence>
<dbReference type="EMBL" id="JACHGN010000005">
    <property type="protein sequence ID" value="MBB5133126.1"/>
    <property type="molecule type" value="Genomic_DNA"/>
</dbReference>
<dbReference type="Gene3D" id="2.120.10.30">
    <property type="entry name" value="TolB, C-terminal domain"/>
    <property type="match status" value="1"/>
</dbReference>
<dbReference type="PANTHER" id="PTHR43056">
    <property type="entry name" value="PEPTIDASE S9 PROLYL OLIGOPEPTIDASE"/>
    <property type="match status" value="1"/>
</dbReference>
<keyword evidence="4" id="KW-1185">Reference proteome</keyword>
<dbReference type="InterPro" id="IPR050585">
    <property type="entry name" value="Xaa-Pro_dipeptidyl-ppase/CocE"/>
</dbReference>
<keyword evidence="3" id="KW-0378">Hydrolase</keyword>
<dbReference type="SUPFAM" id="SSF69322">
    <property type="entry name" value="Tricorn protease domain 2"/>
    <property type="match status" value="1"/>
</dbReference>
<dbReference type="PANTHER" id="PTHR43056:SF5">
    <property type="entry name" value="PEPTIDASE S9 PROLYL OLIGOPEPTIDASE CATALYTIC DOMAIN-CONTAINING PROTEIN"/>
    <property type="match status" value="1"/>
</dbReference>
<protein>
    <submittedName>
        <fullName evidence="3">Dipeptidyl aminopeptidase/acylaminoacyl peptidase</fullName>
    </submittedName>
</protein>
<dbReference type="GO" id="GO:0008236">
    <property type="term" value="F:serine-type peptidase activity"/>
    <property type="evidence" value="ECO:0007669"/>
    <property type="project" value="InterPro"/>
</dbReference>
<dbReference type="InterPro" id="IPR011042">
    <property type="entry name" value="6-blade_b-propeller_TolB-like"/>
</dbReference>
<dbReference type="RefSeq" id="WP_185050076.1">
    <property type="nucleotide sequence ID" value="NZ_BAABIX010000010.1"/>
</dbReference>
<gene>
    <name evidence="3" type="ORF">HNP84_002847</name>
</gene>
<feature type="region of interest" description="Disordered" evidence="1">
    <location>
        <begin position="1"/>
        <end position="23"/>
    </location>
</feature>
<evidence type="ECO:0000313" key="3">
    <source>
        <dbReference type="EMBL" id="MBB5133126.1"/>
    </source>
</evidence>
<dbReference type="GO" id="GO:0004177">
    <property type="term" value="F:aminopeptidase activity"/>
    <property type="evidence" value="ECO:0007669"/>
    <property type="project" value="UniProtKB-KW"/>
</dbReference>